<keyword evidence="5 12" id="KW-1133">Transmembrane helix</keyword>
<dbReference type="SMART" id="SM00303">
    <property type="entry name" value="GPS"/>
    <property type="match status" value="1"/>
</dbReference>
<reference evidence="17 18" key="1">
    <citation type="journal article" date="2023" name="BMC Biol.">
        <title>The compact genome of the sponge Oopsacas minuta (Hexactinellida) is lacking key metazoan core genes.</title>
        <authorList>
            <person name="Santini S."/>
            <person name="Schenkelaars Q."/>
            <person name="Jourda C."/>
            <person name="Duchesne M."/>
            <person name="Belahbib H."/>
            <person name="Rocher C."/>
            <person name="Selva M."/>
            <person name="Riesgo A."/>
            <person name="Vervoort M."/>
            <person name="Leys S.P."/>
            <person name="Kodjabachian L."/>
            <person name="Le Bivic A."/>
            <person name="Borchiellini C."/>
            <person name="Claverie J.M."/>
            <person name="Renard E."/>
        </authorList>
    </citation>
    <scope>NUCLEOTIDE SEQUENCE [LARGE SCALE GENOMIC DNA]</scope>
    <source>
        <strain evidence="17">SPO-2</strain>
    </source>
</reference>
<evidence type="ECO:0000313" key="17">
    <source>
        <dbReference type="EMBL" id="KAI6657435.1"/>
    </source>
</evidence>
<dbReference type="GO" id="GO:0004930">
    <property type="term" value="F:G protein-coupled receptor activity"/>
    <property type="evidence" value="ECO:0007669"/>
    <property type="project" value="UniProtKB-KW"/>
</dbReference>
<proteinExistence type="predicted"/>
<dbReference type="PROSITE" id="PS01186">
    <property type="entry name" value="EGF_2"/>
    <property type="match status" value="1"/>
</dbReference>
<name>A0AAV7K9A4_9METZ</name>
<comment type="caution">
    <text evidence="17">The sequence shown here is derived from an EMBL/GenBank/DDBJ whole genome shotgun (WGS) entry which is preliminary data.</text>
</comment>
<dbReference type="Pfam" id="PF00002">
    <property type="entry name" value="7tm_2"/>
    <property type="match status" value="1"/>
</dbReference>
<evidence type="ECO:0000256" key="8">
    <source>
        <dbReference type="ARBA" id="ARBA00023157"/>
    </source>
</evidence>
<feature type="transmembrane region" description="Helical" evidence="12">
    <location>
        <begin position="498"/>
        <end position="531"/>
    </location>
</feature>
<comment type="subcellular location">
    <subcellularLocation>
        <location evidence="1">Cell membrane</location>
        <topology evidence="1">Multi-pass membrane protein</topology>
    </subcellularLocation>
</comment>
<dbReference type="CDD" id="cd22249">
    <property type="entry name" value="UDM1_RNF168_RNF169-like"/>
    <property type="match status" value="1"/>
</dbReference>
<dbReference type="Gene3D" id="2.60.220.50">
    <property type="match status" value="1"/>
</dbReference>
<dbReference type="Gene3D" id="1.20.1070.10">
    <property type="entry name" value="Rhodopsin 7-helix transmembrane proteins"/>
    <property type="match status" value="1"/>
</dbReference>
<gene>
    <name evidence="17" type="ORF">LOD99_181</name>
</gene>
<evidence type="ECO:0000256" key="10">
    <source>
        <dbReference type="ARBA" id="ARBA00023224"/>
    </source>
</evidence>
<sequence length="827" mass="92237">MNSFIVNVFGVYCIIFCIIKVNSQCTESTCNFGICLEDNGQINCICDTGYTGTYCSSSVYEVYCEATTEEGYQWPKTQTGQKAMTECNSSGSTNLEGTIDRMCNTDGNWEELDLNNCKNPLFEQVEQQLENLDMNDPGAIPITEGMLLAQALVTATRPPSNAIGAFISPSNLKCAVGSLRLLQKSILQKNTVDKDKAINSFGSDWFRTCSNVLDPRNLRSYMSKAVDSLDLTNTLVDSLNGIASDYGGSASTEQIISEQNIYVIGGPIGNPSEEGLAKFPNKKTPDGEGIQMDTKTINYLKEVTGESEVRIGMMISEGLGSIINLATDKGKAGPLPSKFITLGVGGQHEKIHFNSPVKIEFKQSASDTELINSGLYSHKCGYWKTEDGAWAMDGLTGLRVTSGHFECMTSHFTSFSVLINPNPIGNDTSATEQLAISIVTYILSVVSLISLIVSIIILLCLGKALIKKDLYMVHLNFAISLAISLLFFIFGVQTARDNVIACGIIAGILHYFFLTVFSWSLCEAILVLYMLYVLFSPRKIYPYLMILGWGLPVPIVVITVGIRWNNYGVEGQYCWLSTENGTVWSFVGPALTVVFINIFLLVIAITRIFMGLRTRIQEMTRFRQARTVALGTFVLVPVLGIPWIVAVLNFFVSVSLFQWIFVILNTPQGLLFLLLYILNNRELLTKVRRRKRNMSQRDSQITLKENASVYSSRRSVSQKFKKHSTSSIGVKSEIDMFVAESPVRETIPEFITTEDNNSNNENTEIEEQLGINIEEQLEIKKEEQLEINKEEQLEIKKEEQLEIKKEEQLEIKKEEQLVIENTNFTLS</sequence>
<feature type="coiled-coil region" evidence="11">
    <location>
        <begin position="773"/>
        <end position="817"/>
    </location>
</feature>
<evidence type="ECO:0000256" key="1">
    <source>
        <dbReference type="ARBA" id="ARBA00004651"/>
    </source>
</evidence>
<evidence type="ECO:0000259" key="15">
    <source>
        <dbReference type="PROSITE" id="PS50227"/>
    </source>
</evidence>
<dbReference type="PANTHER" id="PTHR12011:SF347">
    <property type="entry name" value="FI21270P1-RELATED"/>
    <property type="match status" value="1"/>
</dbReference>
<dbReference type="PROSITE" id="PS00022">
    <property type="entry name" value="EGF_1"/>
    <property type="match status" value="1"/>
</dbReference>
<protein>
    <submittedName>
        <fullName evidence="17">EGF, latrophilin and seven transmembrane domain-containing protein 1-like</fullName>
    </submittedName>
</protein>
<feature type="signal peptide" evidence="13">
    <location>
        <begin position="1"/>
        <end position="23"/>
    </location>
</feature>
<feature type="transmembrane region" description="Helical" evidence="12">
    <location>
        <begin position="473"/>
        <end position="492"/>
    </location>
</feature>
<feature type="domain" description="GAIN-B" evidence="14">
    <location>
        <begin position="251"/>
        <end position="425"/>
    </location>
</feature>
<keyword evidence="3 12" id="KW-0812">Transmembrane</keyword>
<dbReference type="Pfam" id="PF02793">
    <property type="entry name" value="HRM"/>
    <property type="match status" value="1"/>
</dbReference>
<dbReference type="InterPro" id="IPR000832">
    <property type="entry name" value="GPCR_2_secretin-like"/>
</dbReference>
<keyword evidence="11" id="KW-0175">Coiled coil</keyword>
<dbReference type="PRINTS" id="PR00249">
    <property type="entry name" value="GPCRSECRETIN"/>
</dbReference>
<accession>A0AAV7K9A4</accession>
<dbReference type="PROSITE" id="PS50261">
    <property type="entry name" value="G_PROTEIN_RECEP_F2_4"/>
    <property type="match status" value="1"/>
</dbReference>
<evidence type="ECO:0000256" key="2">
    <source>
        <dbReference type="ARBA" id="ARBA00022475"/>
    </source>
</evidence>
<dbReference type="SUPFAM" id="SSF57196">
    <property type="entry name" value="EGF/Laminin"/>
    <property type="match status" value="1"/>
</dbReference>
<feature type="domain" description="G-protein coupled receptors family 2 profile 2" evidence="16">
    <location>
        <begin position="436"/>
        <end position="680"/>
    </location>
</feature>
<evidence type="ECO:0000256" key="7">
    <source>
        <dbReference type="ARBA" id="ARBA00023136"/>
    </source>
</evidence>
<dbReference type="PANTHER" id="PTHR12011">
    <property type="entry name" value="ADHESION G-PROTEIN COUPLED RECEPTOR"/>
    <property type="match status" value="1"/>
</dbReference>
<evidence type="ECO:0000259" key="16">
    <source>
        <dbReference type="PROSITE" id="PS50261"/>
    </source>
</evidence>
<feature type="transmembrane region" description="Helical" evidence="12">
    <location>
        <begin position="438"/>
        <end position="461"/>
    </location>
</feature>
<organism evidence="17 18">
    <name type="scientific">Oopsacas minuta</name>
    <dbReference type="NCBI Taxonomy" id="111878"/>
    <lineage>
        <taxon>Eukaryota</taxon>
        <taxon>Metazoa</taxon>
        <taxon>Porifera</taxon>
        <taxon>Hexactinellida</taxon>
        <taxon>Hexasterophora</taxon>
        <taxon>Lyssacinosida</taxon>
        <taxon>Leucopsacidae</taxon>
        <taxon>Oopsacas</taxon>
    </lineage>
</organism>
<keyword evidence="2" id="KW-1003">Cell membrane</keyword>
<evidence type="ECO:0000256" key="6">
    <source>
        <dbReference type="ARBA" id="ARBA00023040"/>
    </source>
</evidence>
<evidence type="ECO:0000313" key="18">
    <source>
        <dbReference type="Proteomes" id="UP001165289"/>
    </source>
</evidence>
<dbReference type="PROSITE" id="PS50227">
    <property type="entry name" value="G_PROTEIN_RECEP_F2_3"/>
    <property type="match status" value="1"/>
</dbReference>
<dbReference type="Proteomes" id="UP001165289">
    <property type="component" value="Unassembled WGS sequence"/>
</dbReference>
<feature type="transmembrane region" description="Helical" evidence="12">
    <location>
        <begin position="627"/>
        <end position="651"/>
    </location>
</feature>
<feature type="chain" id="PRO_5043462475" evidence="13">
    <location>
        <begin position="24"/>
        <end position="827"/>
    </location>
</feature>
<dbReference type="EMBL" id="JAKMXF010000111">
    <property type="protein sequence ID" value="KAI6657435.1"/>
    <property type="molecule type" value="Genomic_DNA"/>
</dbReference>
<dbReference type="AlphaFoldDB" id="A0AAV7K9A4"/>
<dbReference type="InterPro" id="IPR000742">
    <property type="entry name" value="EGF"/>
</dbReference>
<dbReference type="InterPro" id="IPR000203">
    <property type="entry name" value="GPS"/>
</dbReference>
<dbReference type="PROSITE" id="PS50221">
    <property type="entry name" value="GAIN_B"/>
    <property type="match status" value="1"/>
</dbReference>
<dbReference type="Pfam" id="PF01825">
    <property type="entry name" value="GPS"/>
    <property type="match status" value="1"/>
</dbReference>
<feature type="domain" description="G-protein coupled receptors family 2 profile 1" evidence="15">
    <location>
        <begin position="45"/>
        <end position="121"/>
    </location>
</feature>
<evidence type="ECO:0000256" key="4">
    <source>
        <dbReference type="ARBA" id="ARBA00022729"/>
    </source>
</evidence>
<feature type="transmembrane region" description="Helical" evidence="12">
    <location>
        <begin position="584"/>
        <end position="606"/>
    </location>
</feature>
<feature type="transmembrane region" description="Helical" evidence="12">
    <location>
        <begin position="543"/>
        <end position="564"/>
    </location>
</feature>
<evidence type="ECO:0000256" key="13">
    <source>
        <dbReference type="SAM" id="SignalP"/>
    </source>
</evidence>
<keyword evidence="10" id="KW-0807">Transducer</keyword>
<keyword evidence="7 12" id="KW-0472">Membrane</keyword>
<keyword evidence="6" id="KW-0297">G-protein coupled receptor</keyword>
<dbReference type="GO" id="GO:0005886">
    <property type="term" value="C:plasma membrane"/>
    <property type="evidence" value="ECO:0007669"/>
    <property type="project" value="UniProtKB-SubCell"/>
</dbReference>
<dbReference type="InterPro" id="IPR017981">
    <property type="entry name" value="GPCR_2-like_7TM"/>
</dbReference>
<keyword evidence="4 13" id="KW-0732">Signal</keyword>
<dbReference type="InterPro" id="IPR046338">
    <property type="entry name" value="GAIN_dom_sf"/>
</dbReference>
<evidence type="ECO:0000259" key="14">
    <source>
        <dbReference type="PROSITE" id="PS50221"/>
    </source>
</evidence>
<feature type="transmembrane region" description="Helical" evidence="12">
    <location>
        <begin position="657"/>
        <end position="678"/>
    </location>
</feature>
<dbReference type="SUPFAM" id="SSF111418">
    <property type="entry name" value="Hormone receptor domain"/>
    <property type="match status" value="1"/>
</dbReference>
<evidence type="ECO:0000256" key="9">
    <source>
        <dbReference type="ARBA" id="ARBA00023170"/>
    </source>
</evidence>
<keyword evidence="9" id="KW-0675">Receptor</keyword>
<dbReference type="InterPro" id="IPR057244">
    <property type="entry name" value="GAIN_B"/>
</dbReference>
<dbReference type="Gene3D" id="4.10.1240.10">
    <property type="entry name" value="GPCR, family 2, extracellular hormone receptor domain"/>
    <property type="match status" value="1"/>
</dbReference>
<evidence type="ECO:0000256" key="3">
    <source>
        <dbReference type="ARBA" id="ARBA00022692"/>
    </source>
</evidence>
<evidence type="ECO:0000256" key="5">
    <source>
        <dbReference type="ARBA" id="ARBA00022989"/>
    </source>
</evidence>
<dbReference type="GO" id="GO:0007166">
    <property type="term" value="P:cell surface receptor signaling pathway"/>
    <property type="evidence" value="ECO:0007669"/>
    <property type="project" value="InterPro"/>
</dbReference>
<evidence type="ECO:0000256" key="12">
    <source>
        <dbReference type="SAM" id="Phobius"/>
    </source>
</evidence>
<dbReference type="InterPro" id="IPR001879">
    <property type="entry name" value="GPCR_2_extracellular_dom"/>
</dbReference>
<evidence type="ECO:0000256" key="11">
    <source>
        <dbReference type="SAM" id="Coils"/>
    </source>
</evidence>
<dbReference type="InterPro" id="IPR036445">
    <property type="entry name" value="GPCR_2_extracell_dom_sf"/>
</dbReference>
<keyword evidence="8" id="KW-1015">Disulfide bond</keyword>
<keyword evidence="18" id="KW-1185">Reference proteome</keyword>